<keyword evidence="1" id="KW-1133">Transmembrane helix</keyword>
<reference evidence="3" key="1">
    <citation type="submission" date="2016-01" db="EMBL/GenBank/DDBJ databases">
        <authorList>
            <person name="Mcilroy J.S."/>
            <person name="Karst M S."/>
            <person name="Albertsen M."/>
        </authorList>
    </citation>
    <scope>NUCLEOTIDE SEQUENCE</scope>
    <source>
        <strain evidence="3">Cfx-K</strain>
    </source>
</reference>
<sequence length="343" mass="36948">MSAFKKSYIPLIGALLVVVGFFLPWLSIDALDLLAGEFGGELNSSAFGLANLGRSELMDLVPEARVLLALWAFLIIGLAVLGLGAWALRDPSKERVAAQWQFVAGIVGLSLIIGPLLYIFVAEPELSFAIDTLLNPGIGFWLSILGLVAIVIGATLVLREFRAGLAGHAPLDYGGYPQTSTGGVGIGYGVGTIDGGEANYQPPAPSFTAPVTMNEPPPAPPRHATEVLDRRDPLAMAWLVMKDGPRAGHTFRLLETTSIGRDAGNDVIIDDVSLSGQHAKVKFEDGDHYVIYDLASTNGLFYYDEAKQEWVRDYRIALKDGQQVKLGRTVLHFMAPKIDKSAM</sequence>
<dbReference type="AlphaFoldDB" id="A0A160T8I7"/>
<feature type="domain" description="FHA" evidence="2">
    <location>
        <begin position="257"/>
        <end position="301"/>
    </location>
</feature>
<evidence type="ECO:0000313" key="4">
    <source>
        <dbReference type="Proteomes" id="UP000215027"/>
    </source>
</evidence>
<keyword evidence="4" id="KW-1185">Reference proteome</keyword>
<feature type="transmembrane region" description="Helical" evidence="1">
    <location>
        <begin position="140"/>
        <end position="158"/>
    </location>
</feature>
<dbReference type="SUPFAM" id="SSF49879">
    <property type="entry name" value="SMAD/FHA domain"/>
    <property type="match status" value="1"/>
</dbReference>
<dbReference type="Gene3D" id="2.60.200.20">
    <property type="match status" value="1"/>
</dbReference>
<organism evidence="3 4">
    <name type="scientific">Candidatus Promineifilum breve</name>
    <dbReference type="NCBI Taxonomy" id="1806508"/>
    <lineage>
        <taxon>Bacteria</taxon>
        <taxon>Bacillati</taxon>
        <taxon>Chloroflexota</taxon>
        <taxon>Ardenticatenia</taxon>
        <taxon>Candidatus Promineifilales</taxon>
        <taxon>Candidatus Promineifilaceae</taxon>
        <taxon>Candidatus Promineifilum</taxon>
    </lineage>
</organism>
<accession>A0A160T8I7</accession>
<evidence type="ECO:0000256" key="1">
    <source>
        <dbReference type="SAM" id="Phobius"/>
    </source>
</evidence>
<gene>
    <name evidence="3" type="ORF">CFX0092_B0194</name>
</gene>
<feature type="transmembrane region" description="Helical" evidence="1">
    <location>
        <begin position="66"/>
        <end position="88"/>
    </location>
</feature>
<keyword evidence="1" id="KW-0472">Membrane</keyword>
<dbReference type="Pfam" id="PF00498">
    <property type="entry name" value="FHA"/>
    <property type="match status" value="1"/>
</dbReference>
<keyword evidence="1" id="KW-0812">Transmembrane</keyword>
<feature type="transmembrane region" description="Helical" evidence="1">
    <location>
        <begin position="100"/>
        <end position="120"/>
    </location>
</feature>
<dbReference type="KEGG" id="pbf:CFX0092_B0194"/>
<dbReference type="OrthoDB" id="9816434at2"/>
<dbReference type="PROSITE" id="PS50006">
    <property type="entry name" value="FHA_DOMAIN"/>
    <property type="match status" value="1"/>
</dbReference>
<name>A0A160T8I7_9CHLR</name>
<dbReference type="CDD" id="cd00060">
    <property type="entry name" value="FHA"/>
    <property type="match status" value="1"/>
</dbReference>
<protein>
    <recommendedName>
        <fullName evidence="2">FHA domain-containing protein</fullName>
    </recommendedName>
</protein>
<dbReference type="PANTHER" id="PTHR23308">
    <property type="entry name" value="NUCLEAR INHIBITOR OF PROTEIN PHOSPHATASE-1"/>
    <property type="match status" value="1"/>
</dbReference>
<proteinExistence type="predicted"/>
<dbReference type="InterPro" id="IPR000253">
    <property type="entry name" value="FHA_dom"/>
</dbReference>
<dbReference type="EMBL" id="LN890656">
    <property type="protein sequence ID" value="CUS05728.1"/>
    <property type="molecule type" value="Genomic_DNA"/>
</dbReference>
<evidence type="ECO:0000313" key="3">
    <source>
        <dbReference type="EMBL" id="CUS05728.1"/>
    </source>
</evidence>
<dbReference type="SMART" id="SM00240">
    <property type="entry name" value="FHA"/>
    <property type="match status" value="1"/>
</dbReference>
<feature type="transmembrane region" description="Helical" evidence="1">
    <location>
        <begin position="7"/>
        <end position="28"/>
    </location>
</feature>
<dbReference type="InterPro" id="IPR050923">
    <property type="entry name" value="Cell_Proc_Reg/RNA_Proc"/>
</dbReference>
<dbReference type="Proteomes" id="UP000215027">
    <property type="component" value="Chromosome II"/>
</dbReference>
<dbReference type="RefSeq" id="WP_095045100.1">
    <property type="nucleotide sequence ID" value="NZ_LN890656.1"/>
</dbReference>
<evidence type="ECO:0000259" key="2">
    <source>
        <dbReference type="PROSITE" id="PS50006"/>
    </source>
</evidence>
<dbReference type="InterPro" id="IPR008984">
    <property type="entry name" value="SMAD_FHA_dom_sf"/>
</dbReference>